<proteinExistence type="predicted"/>
<reference evidence="2" key="2">
    <citation type="submission" date="2016-06" db="EMBL/GenBank/DDBJ databases">
        <title>The genome of a short-lived fish provides insights into sex chromosome evolution and the genetic control of aging.</title>
        <authorList>
            <person name="Reichwald K."/>
            <person name="Felder M."/>
            <person name="Petzold A."/>
            <person name="Koch P."/>
            <person name="Groth M."/>
            <person name="Platzer M."/>
        </authorList>
    </citation>
    <scope>NUCLEOTIDE SEQUENCE</scope>
    <source>
        <tissue evidence="2">Brain</tissue>
    </source>
</reference>
<feature type="region of interest" description="Disordered" evidence="1">
    <location>
        <begin position="1"/>
        <end position="27"/>
    </location>
</feature>
<feature type="non-terminal residue" evidence="2">
    <location>
        <position position="1"/>
    </location>
</feature>
<evidence type="ECO:0000313" key="2">
    <source>
        <dbReference type="EMBL" id="SBP30762.1"/>
    </source>
</evidence>
<dbReference type="EMBL" id="HADX01008530">
    <property type="protein sequence ID" value="SBP30762.1"/>
    <property type="molecule type" value="Transcribed_RNA"/>
</dbReference>
<feature type="non-terminal residue" evidence="2">
    <location>
        <position position="54"/>
    </location>
</feature>
<reference evidence="2" key="1">
    <citation type="submission" date="2016-05" db="EMBL/GenBank/DDBJ databases">
        <authorList>
            <person name="Lavstsen T."/>
            <person name="Jespersen J.S."/>
        </authorList>
    </citation>
    <scope>NUCLEOTIDE SEQUENCE</scope>
    <source>
        <tissue evidence="2">Brain</tissue>
    </source>
</reference>
<gene>
    <name evidence="2" type="primary">OLA.26844</name>
</gene>
<name>A0A1A7YJJ8_9TELE</name>
<protein>
    <submittedName>
        <fullName evidence="2">Uncharacterized protein</fullName>
    </submittedName>
</protein>
<evidence type="ECO:0000256" key="1">
    <source>
        <dbReference type="SAM" id="MobiDB-lite"/>
    </source>
</evidence>
<accession>A0A1A7YJJ8</accession>
<sequence length="54" mass="5316">SKDLGGRQRGTTMSQDLAGPGETGDVDVGAGTTGLWVAGDVDVGAGALRVWEAG</sequence>
<organism evidence="2">
    <name type="scientific">Iconisemion striatum</name>
    <dbReference type="NCBI Taxonomy" id="60296"/>
    <lineage>
        <taxon>Eukaryota</taxon>
        <taxon>Metazoa</taxon>
        <taxon>Chordata</taxon>
        <taxon>Craniata</taxon>
        <taxon>Vertebrata</taxon>
        <taxon>Euteleostomi</taxon>
        <taxon>Actinopterygii</taxon>
        <taxon>Neopterygii</taxon>
        <taxon>Teleostei</taxon>
        <taxon>Neoteleostei</taxon>
        <taxon>Acanthomorphata</taxon>
        <taxon>Ovalentaria</taxon>
        <taxon>Atherinomorphae</taxon>
        <taxon>Cyprinodontiformes</taxon>
        <taxon>Nothobranchiidae</taxon>
        <taxon>Iconisemion</taxon>
    </lineage>
</organism>
<dbReference type="AlphaFoldDB" id="A0A1A7YJJ8"/>